<dbReference type="GO" id="GO:0046340">
    <property type="term" value="P:diacylglycerol catabolic process"/>
    <property type="evidence" value="ECO:0007669"/>
    <property type="project" value="TreeGrafter"/>
</dbReference>
<name>A0A336LBC2_CULSO</name>
<reference evidence="4" key="1">
    <citation type="submission" date="2018-04" db="EMBL/GenBank/DDBJ databases">
        <authorList>
            <person name="Go L.Y."/>
            <person name="Mitchell J.A."/>
        </authorList>
    </citation>
    <scope>NUCLEOTIDE SEQUENCE</scope>
    <source>
        <tissue evidence="4">Whole organism</tissue>
    </source>
</reference>
<keyword evidence="1" id="KW-0378">Hydrolase</keyword>
<accession>A0A336LBC2</accession>
<evidence type="ECO:0000256" key="1">
    <source>
        <dbReference type="ARBA" id="ARBA00022801"/>
    </source>
</evidence>
<dbReference type="AlphaFoldDB" id="A0A336LBC2"/>
<dbReference type="GO" id="GO:0045211">
    <property type="term" value="C:postsynaptic membrane"/>
    <property type="evidence" value="ECO:0007669"/>
    <property type="project" value="TreeGrafter"/>
</dbReference>
<evidence type="ECO:0000256" key="3">
    <source>
        <dbReference type="ARBA" id="ARBA00023098"/>
    </source>
</evidence>
<evidence type="ECO:0000256" key="2">
    <source>
        <dbReference type="ARBA" id="ARBA00022963"/>
    </source>
</evidence>
<evidence type="ECO:0000313" key="5">
    <source>
        <dbReference type="EMBL" id="SSX33442.1"/>
    </source>
</evidence>
<sequence length="139" mass="16088">MNQTLKPYFYKCLLLINIKYSLESRKQSSINSQYFISVLSFLFYLSIPNKINSHTLNKCVINRQMLNKEPVYQAIWAQNTDFDEVIISPVMLQDHMPDTVLEALQKVAIVKNNPPSATKLLVRESTTIVHSISDTRYCE</sequence>
<reference evidence="5" key="2">
    <citation type="submission" date="2018-07" db="EMBL/GenBank/DDBJ databases">
        <authorList>
            <person name="Quirk P.G."/>
            <person name="Krulwich T.A."/>
        </authorList>
    </citation>
    <scope>NUCLEOTIDE SEQUENCE</scope>
</reference>
<dbReference type="GO" id="GO:0005737">
    <property type="term" value="C:cytoplasm"/>
    <property type="evidence" value="ECO:0007669"/>
    <property type="project" value="TreeGrafter"/>
</dbReference>
<dbReference type="InterPro" id="IPR052214">
    <property type="entry name" value="DAG_Lipase-Related"/>
</dbReference>
<protein>
    <submittedName>
        <fullName evidence="4">CSON006460 protein</fullName>
    </submittedName>
</protein>
<dbReference type="GO" id="GO:0004465">
    <property type="term" value="F:lipoprotein lipase activity"/>
    <property type="evidence" value="ECO:0007669"/>
    <property type="project" value="TreeGrafter"/>
</dbReference>
<dbReference type="PANTHER" id="PTHR45792:SF8">
    <property type="entry name" value="DIACYLGLYCEROL LIPASE-ALPHA"/>
    <property type="match status" value="1"/>
</dbReference>
<dbReference type="EMBL" id="UFQT01002436">
    <property type="protein sequence ID" value="SSX33442.1"/>
    <property type="molecule type" value="Genomic_DNA"/>
</dbReference>
<dbReference type="PANTHER" id="PTHR45792">
    <property type="entry name" value="DIACYLGLYCEROL LIPASE HOMOLOG-RELATED"/>
    <property type="match status" value="1"/>
</dbReference>
<dbReference type="GO" id="GO:0032590">
    <property type="term" value="C:dendrite membrane"/>
    <property type="evidence" value="ECO:0007669"/>
    <property type="project" value="TreeGrafter"/>
</dbReference>
<organism evidence="4">
    <name type="scientific">Culicoides sonorensis</name>
    <name type="common">Biting midge</name>
    <dbReference type="NCBI Taxonomy" id="179676"/>
    <lineage>
        <taxon>Eukaryota</taxon>
        <taxon>Metazoa</taxon>
        <taxon>Ecdysozoa</taxon>
        <taxon>Arthropoda</taxon>
        <taxon>Hexapoda</taxon>
        <taxon>Insecta</taxon>
        <taxon>Pterygota</taxon>
        <taxon>Neoptera</taxon>
        <taxon>Endopterygota</taxon>
        <taxon>Diptera</taxon>
        <taxon>Nematocera</taxon>
        <taxon>Chironomoidea</taxon>
        <taxon>Ceratopogonidae</taxon>
        <taxon>Ceratopogoninae</taxon>
        <taxon>Culicoides</taxon>
        <taxon>Monoculicoides</taxon>
    </lineage>
</organism>
<dbReference type="VEuPathDB" id="VectorBase:CSON006460"/>
<keyword evidence="3" id="KW-0443">Lipid metabolism</keyword>
<dbReference type="EMBL" id="UFQS01002436">
    <property type="protein sequence ID" value="SSX14023.1"/>
    <property type="molecule type" value="Genomic_DNA"/>
</dbReference>
<gene>
    <name evidence="4" type="primary">CSON006460</name>
</gene>
<keyword evidence="2" id="KW-0442">Lipid degradation</keyword>
<proteinExistence type="predicted"/>
<dbReference type="GO" id="GO:0019369">
    <property type="term" value="P:arachidonate metabolic process"/>
    <property type="evidence" value="ECO:0007669"/>
    <property type="project" value="TreeGrafter"/>
</dbReference>
<evidence type="ECO:0000313" key="4">
    <source>
        <dbReference type="EMBL" id="SSX14023.1"/>
    </source>
</evidence>